<evidence type="ECO:0000313" key="2">
    <source>
        <dbReference type="Proteomes" id="UP001187192"/>
    </source>
</evidence>
<protein>
    <submittedName>
        <fullName evidence="1">Uncharacterized protein</fullName>
    </submittedName>
</protein>
<reference evidence="1" key="1">
    <citation type="submission" date="2023-07" db="EMBL/GenBank/DDBJ databases">
        <title>draft genome sequence of fig (Ficus carica).</title>
        <authorList>
            <person name="Takahashi T."/>
            <person name="Nishimura K."/>
        </authorList>
    </citation>
    <scope>NUCLEOTIDE SEQUENCE</scope>
</reference>
<name>A0AA88EFY8_FICCA</name>
<dbReference type="EMBL" id="BTGU01012162">
    <property type="protein sequence ID" value="GMN74244.1"/>
    <property type="molecule type" value="Genomic_DNA"/>
</dbReference>
<dbReference type="Gramene" id="FCD_00030048-RA">
    <property type="protein sequence ID" value="FCD_00030048-RA:cds"/>
    <property type="gene ID" value="FCD_00030048"/>
</dbReference>
<sequence length="56" mass="6594">MFPSPIPELEGIAHPQEREYVLTKPMMLSWSLRMISHTRTETRPELPWRTAVENSD</sequence>
<keyword evidence="2" id="KW-1185">Reference proteome</keyword>
<gene>
    <name evidence="1" type="ORF">TIFTF001_053134</name>
</gene>
<proteinExistence type="predicted"/>
<comment type="caution">
    <text evidence="1">The sequence shown here is derived from an EMBL/GenBank/DDBJ whole genome shotgun (WGS) entry which is preliminary data.</text>
</comment>
<organism evidence="1 2">
    <name type="scientific">Ficus carica</name>
    <name type="common">Common fig</name>
    <dbReference type="NCBI Taxonomy" id="3494"/>
    <lineage>
        <taxon>Eukaryota</taxon>
        <taxon>Viridiplantae</taxon>
        <taxon>Streptophyta</taxon>
        <taxon>Embryophyta</taxon>
        <taxon>Tracheophyta</taxon>
        <taxon>Spermatophyta</taxon>
        <taxon>Magnoliopsida</taxon>
        <taxon>eudicotyledons</taxon>
        <taxon>Gunneridae</taxon>
        <taxon>Pentapetalae</taxon>
        <taxon>rosids</taxon>
        <taxon>fabids</taxon>
        <taxon>Rosales</taxon>
        <taxon>Moraceae</taxon>
        <taxon>Ficeae</taxon>
        <taxon>Ficus</taxon>
    </lineage>
</organism>
<dbReference type="AlphaFoldDB" id="A0AA88EFY8"/>
<accession>A0AA88EFY8</accession>
<dbReference type="Proteomes" id="UP001187192">
    <property type="component" value="Unassembled WGS sequence"/>
</dbReference>
<evidence type="ECO:0000313" key="1">
    <source>
        <dbReference type="EMBL" id="GMN74244.1"/>
    </source>
</evidence>